<sequence>MEVSEHAGHPVRPPEIIVRMRAGSAVRGLVENLGVALEPLYPGVADPEMATWYHAVLSERADADAVVERLLDQADVASAYVKPQASAP</sequence>
<evidence type="ECO:0000313" key="1">
    <source>
        <dbReference type="EMBL" id="ROO85829.1"/>
    </source>
</evidence>
<gene>
    <name evidence="1" type="ORF">EDD29_3378</name>
</gene>
<dbReference type="RefSeq" id="WP_123665288.1">
    <property type="nucleotide sequence ID" value="NZ_RJKE01000001.1"/>
</dbReference>
<evidence type="ECO:0000313" key="2">
    <source>
        <dbReference type="Proteomes" id="UP000272400"/>
    </source>
</evidence>
<dbReference type="EMBL" id="RJKE01000001">
    <property type="protein sequence ID" value="ROO85829.1"/>
    <property type="molecule type" value="Genomic_DNA"/>
</dbReference>
<organism evidence="1 2">
    <name type="scientific">Actinocorallia herbida</name>
    <dbReference type="NCBI Taxonomy" id="58109"/>
    <lineage>
        <taxon>Bacteria</taxon>
        <taxon>Bacillati</taxon>
        <taxon>Actinomycetota</taxon>
        <taxon>Actinomycetes</taxon>
        <taxon>Streptosporangiales</taxon>
        <taxon>Thermomonosporaceae</taxon>
        <taxon>Actinocorallia</taxon>
    </lineage>
</organism>
<comment type="caution">
    <text evidence="1">The sequence shown here is derived from an EMBL/GenBank/DDBJ whole genome shotgun (WGS) entry which is preliminary data.</text>
</comment>
<name>A0A3N1CX01_9ACTN</name>
<keyword evidence="2" id="KW-1185">Reference proteome</keyword>
<proteinExistence type="predicted"/>
<reference evidence="1 2" key="1">
    <citation type="submission" date="2018-11" db="EMBL/GenBank/DDBJ databases">
        <title>Sequencing the genomes of 1000 actinobacteria strains.</title>
        <authorList>
            <person name="Klenk H.-P."/>
        </authorList>
    </citation>
    <scope>NUCLEOTIDE SEQUENCE [LARGE SCALE GENOMIC DNA]</scope>
    <source>
        <strain evidence="1 2">DSM 44254</strain>
    </source>
</reference>
<dbReference type="Proteomes" id="UP000272400">
    <property type="component" value="Unassembled WGS sequence"/>
</dbReference>
<dbReference type="AlphaFoldDB" id="A0A3N1CX01"/>
<accession>A0A3N1CX01</accession>
<dbReference type="OrthoDB" id="9554054at2"/>
<protein>
    <submittedName>
        <fullName evidence="1">Uncharacterized protein</fullName>
    </submittedName>
</protein>